<evidence type="ECO:0000256" key="1">
    <source>
        <dbReference type="ARBA" id="ARBA00022723"/>
    </source>
</evidence>
<dbReference type="PANTHER" id="PTHR13510:SF44">
    <property type="entry name" value="RABENOSYN-5"/>
    <property type="match status" value="1"/>
</dbReference>
<sequence length="413" mass="46081">MKFTLPESVFPDVNLSKQHQEALVEEAEKLVRETLAANEAFLAEGGATFRDPSCWRLVRAKDGLNVHHRLRAQPNSSRPVLLGQSQVTDPWGASTSSTVQDAPVRRPAGYEMVLHGTVDGTLDDTMYGAFAATDRAWMWRSSHINDRLDDARVLATVRGPTREDPFRFLGVKWFVKEIPAVLTGLVQQRDYLILEATGLTRDSKGERVGYYLMHSISLPRIFPELTDLGLLRGDLSLCFINRQREHNKVEKYCRNFSDPRGKVPDRVAVAVNADSLISAASIVDYAYIKKLTWLMMDKGEQIAARRRRPRGESRPKSCDNCSKTFTKFALPGTRPGVECQICRRVVCGRCNVAKKMTVDVSGTGTVKQVTLRFCLECIREAKEKSVWEMALSGVETSTETSSGSGSAGSGRYR</sequence>
<dbReference type="GeneID" id="20648894"/>
<gene>
    <name evidence="7" type="ORF">PHYSODRAFT_347563</name>
</gene>
<dbReference type="Gene3D" id="3.30.40.10">
    <property type="entry name" value="Zinc/RING finger domain, C3HC4 (zinc finger)"/>
    <property type="match status" value="1"/>
</dbReference>
<evidence type="ECO:0000313" key="8">
    <source>
        <dbReference type="Proteomes" id="UP000002640"/>
    </source>
</evidence>
<keyword evidence="8" id="KW-1185">Reference proteome</keyword>
<evidence type="ECO:0000256" key="2">
    <source>
        <dbReference type="ARBA" id="ARBA00022771"/>
    </source>
</evidence>
<keyword evidence="2 4" id="KW-0863">Zinc-finger</keyword>
<protein>
    <recommendedName>
        <fullName evidence="6">FYVE-type domain-containing protein</fullName>
    </recommendedName>
</protein>
<feature type="compositionally biased region" description="Low complexity" evidence="5">
    <location>
        <begin position="393"/>
        <end position="404"/>
    </location>
</feature>
<feature type="domain" description="FYVE-type" evidence="6">
    <location>
        <begin position="312"/>
        <end position="382"/>
    </location>
</feature>
<dbReference type="RefSeq" id="XP_009533533.1">
    <property type="nucleotide sequence ID" value="XM_009535238.1"/>
</dbReference>
<keyword evidence="1" id="KW-0479">Metal-binding</keyword>
<dbReference type="InParanoid" id="G5A1J0"/>
<dbReference type="SUPFAM" id="SSF57903">
    <property type="entry name" value="FYVE/PHD zinc finger"/>
    <property type="match status" value="1"/>
</dbReference>
<evidence type="ECO:0000313" key="7">
    <source>
        <dbReference type="EMBL" id="EGZ10788.1"/>
    </source>
</evidence>
<dbReference type="EMBL" id="JH159158">
    <property type="protein sequence ID" value="EGZ10788.1"/>
    <property type="molecule type" value="Genomic_DNA"/>
</dbReference>
<dbReference type="InterPro" id="IPR011011">
    <property type="entry name" value="Znf_FYVE_PHD"/>
</dbReference>
<dbReference type="AlphaFoldDB" id="G5A1J0"/>
<dbReference type="Gene3D" id="3.30.530.20">
    <property type="match status" value="1"/>
</dbReference>
<proteinExistence type="predicted"/>
<dbReference type="PROSITE" id="PS50178">
    <property type="entry name" value="ZF_FYVE"/>
    <property type="match status" value="1"/>
</dbReference>
<organism evidence="7 8">
    <name type="scientific">Phytophthora sojae (strain P6497)</name>
    <name type="common">Soybean stem and root rot agent</name>
    <name type="synonym">Phytophthora megasperma f. sp. glycines</name>
    <dbReference type="NCBI Taxonomy" id="1094619"/>
    <lineage>
        <taxon>Eukaryota</taxon>
        <taxon>Sar</taxon>
        <taxon>Stramenopiles</taxon>
        <taxon>Oomycota</taxon>
        <taxon>Peronosporomycetes</taxon>
        <taxon>Peronosporales</taxon>
        <taxon>Peronosporaceae</taxon>
        <taxon>Phytophthora</taxon>
    </lineage>
</organism>
<evidence type="ECO:0000256" key="5">
    <source>
        <dbReference type="SAM" id="MobiDB-lite"/>
    </source>
</evidence>
<dbReference type="CDD" id="cd00065">
    <property type="entry name" value="FYVE_like_SF"/>
    <property type="match status" value="1"/>
</dbReference>
<dbReference type="KEGG" id="psoj:PHYSODRAFT_347563"/>
<dbReference type="Proteomes" id="UP000002640">
    <property type="component" value="Unassembled WGS sequence"/>
</dbReference>
<evidence type="ECO:0000259" key="6">
    <source>
        <dbReference type="PROSITE" id="PS50178"/>
    </source>
</evidence>
<reference evidence="7 8" key="1">
    <citation type="journal article" date="2006" name="Science">
        <title>Phytophthora genome sequences uncover evolutionary origins and mechanisms of pathogenesis.</title>
        <authorList>
            <person name="Tyler B.M."/>
            <person name="Tripathy S."/>
            <person name="Zhang X."/>
            <person name="Dehal P."/>
            <person name="Jiang R.H."/>
            <person name="Aerts A."/>
            <person name="Arredondo F.D."/>
            <person name="Baxter L."/>
            <person name="Bensasson D."/>
            <person name="Beynon J.L."/>
            <person name="Chapman J."/>
            <person name="Damasceno C.M."/>
            <person name="Dorrance A.E."/>
            <person name="Dou D."/>
            <person name="Dickerman A.W."/>
            <person name="Dubchak I.L."/>
            <person name="Garbelotto M."/>
            <person name="Gijzen M."/>
            <person name="Gordon S.G."/>
            <person name="Govers F."/>
            <person name="Grunwald N.J."/>
            <person name="Huang W."/>
            <person name="Ivors K.L."/>
            <person name="Jones R.W."/>
            <person name="Kamoun S."/>
            <person name="Krampis K."/>
            <person name="Lamour K.H."/>
            <person name="Lee M.K."/>
            <person name="McDonald W.H."/>
            <person name="Medina M."/>
            <person name="Meijer H.J."/>
            <person name="Nordberg E.K."/>
            <person name="Maclean D.J."/>
            <person name="Ospina-Giraldo M.D."/>
            <person name="Morris P.F."/>
            <person name="Phuntumart V."/>
            <person name="Putnam N.H."/>
            <person name="Rash S."/>
            <person name="Rose J.K."/>
            <person name="Sakihama Y."/>
            <person name="Salamov A.A."/>
            <person name="Savidor A."/>
            <person name="Scheuring C.F."/>
            <person name="Smith B.M."/>
            <person name="Sobral B.W."/>
            <person name="Terry A."/>
            <person name="Torto-Alalibo T.A."/>
            <person name="Win J."/>
            <person name="Xu Z."/>
            <person name="Zhang H."/>
            <person name="Grigoriev I.V."/>
            <person name="Rokhsar D.S."/>
            <person name="Boore J.L."/>
        </authorList>
    </citation>
    <scope>NUCLEOTIDE SEQUENCE [LARGE SCALE GENOMIC DNA]</scope>
    <source>
        <strain evidence="7 8">P6497</strain>
    </source>
</reference>
<evidence type="ECO:0000256" key="4">
    <source>
        <dbReference type="PROSITE-ProRule" id="PRU00091"/>
    </source>
</evidence>
<dbReference type="InterPro" id="IPR013083">
    <property type="entry name" value="Znf_RING/FYVE/PHD"/>
</dbReference>
<dbReference type="InterPro" id="IPR023393">
    <property type="entry name" value="START-like_dom_sf"/>
</dbReference>
<dbReference type="PANTHER" id="PTHR13510">
    <property type="entry name" value="FYVE-FINGER-CONTAINING RAB5 EFFECTOR PROTEIN RABENOSYN-5-RELATED"/>
    <property type="match status" value="1"/>
</dbReference>
<name>G5A1J0_PHYSP</name>
<feature type="region of interest" description="Disordered" evidence="5">
    <location>
        <begin position="393"/>
        <end position="413"/>
    </location>
</feature>
<dbReference type="InterPro" id="IPR052727">
    <property type="entry name" value="Rab4/Rab5_effector"/>
</dbReference>
<dbReference type="InterPro" id="IPR017455">
    <property type="entry name" value="Znf_FYVE-rel"/>
</dbReference>
<keyword evidence="3" id="KW-0862">Zinc</keyword>
<evidence type="ECO:0000256" key="3">
    <source>
        <dbReference type="ARBA" id="ARBA00022833"/>
    </source>
</evidence>
<dbReference type="GO" id="GO:0008270">
    <property type="term" value="F:zinc ion binding"/>
    <property type="evidence" value="ECO:0007669"/>
    <property type="project" value="UniProtKB-KW"/>
</dbReference>
<accession>G5A1J0</accession>